<feature type="domain" description="Nucleoside diphosphate kinase-like" evidence="13">
    <location>
        <begin position="209"/>
        <end position="349"/>
    </location>
</feature>
<dbReference type="SMART" id="SM00562">
    <property type="entry name" value="NDK"/>
    <property type="match status" value="3"/>
</dbReference>
<evidence type="ECO:0000256" key="9">
    <source>
        <dbReference type="ARBA" id="ARBA00022842"/>
    </source>
</evidence>
<keyword evidence="15" id="KW-1185">Reference proteome</keyword>
<dbReference type="GO" id="GO:0046872">
    <property type="term" value="F:metal ion binding"/>
    <property type="evidence" value="ECO:0007669"/>
    <property type="project" value="UniProtKB-KW"/>
</dbReference>
<sequence>MAGRSDKDVIPVATNNDEFLALISKPGVRDKLESAKFAGHCEPMTAIFKRFKQEFGEKFAIIRVQFVVFFVPYTSYPTKAVADTIDPLEKFRNQSCPTFLFIINRILVKVVRGANAPLIERTIRDHIALEQGGHSHRQIPLDDNVRPITIFLAPNLVETSDNSDSTPSDDNHADPAILPYLHGDVIVIPEISSPISPTDSETMNDAATAEHTFAMLKPDAMNPNIIEEVIALLYHHRFDVINVKKVWLNRDQAAELYKENEKMDYYERLIDYISCAPVLMLELAKENCIQVWRDVVGPRDPKDAKSDAPKSLRALYGQDRLINTFHASDGPVSAARELTFAFGSNITFTTLPYTPPTSSQASSNSGLPQKTLAVIKPNAMLKVEEIISKIVARGYSVVKREEILLHTDRAQELSLEYLETPKFEESVTFLTSEPVLLLTLKGENVIEGWLEMLGPSDPEDARKLYPMSLRAQYGLDFVNNGLHGSQTVELAINQLHSFFPHFINKVASLGSIFKTPMGSRRASEIGSKSNLVQNLRASVAAIEAQRAANKIAVANVVALPVERTLALIKPDAYPAKKGEIMEKICDDGFTVIVEREVQFTKEMAAEFYKEHLGKDFYDELAAWMSGIRALFGTDGSQNAVHGSDSSPSAAREIGVVFGSEISPEPEIQRTLALIKPDVYPAKKNEIVAKMKEDGFTVVKESEVHFDKEKAAEFYKEHLGKGFYEELTTWMSRHLKFHFLFF</sequence>
<comment type="caution">
    <text evidence="11">Lacks conserved residue(s) required for the propagation of feature annotation.</text>
</comment>
<proteinExistence type="inferred from homology"/>
<dbReference type="Pfam" id="PF00334">
    <property type="entry name" value="NDK"/>
    <property type="match status" value="5"/>
</dbReference>
<dbReference type="PROSITE" id="PS00469">
    <property type="entry name" value="NDPK"/>
    <property type="match status" value="1"/>
</dbReference>
<name>A0AAD5XHV4_9FUNG</name>
<evidence type="ECO:0000256" key="2">
    <source>
        <dbReference type="ARBA" id="ARBA00017632"/>
    </source>
</evidence>
<evidence type="ECO:0000256" key="3">
    <source>
        <dbReference type="ARBA" id="ARBA00022490"/>
    </source>
</evidence>
<evidence type="ECO:0000313" key="14">
    <source>
        <dbReference type="EMBL" id="KAJ3122201.1"/>
    </source>
</evidence>
<keyword evidence="8" id="KW-0067">ATP-binding</keyword>
<keyword evidence="6" id="KW-0547">Nucleotide-binding</keyword>
<organism evidence="14 15">
    <name type="scientific">Physocladia obscura</name>
    <dbReference type="NCBI Taxonomy" id="109957"/>
    <lineage>
        <taxon>Eukaryota</taxon>
        <taxon>Fungi</taxon>
        <taxon>Fungi incertae sedis</taxon>
        <taxon>Chytridiomycota</taxon>
        <taxon>Chytridiomycota incertae sedis</taxon>
        <taxon>Chytridiomycetes</taxon>
        <taxon>Chytridiales</taxon>
        <taxon>Chytriomycetaceae</taxon>
        <taxon>Physocladia</taxon>
    </lineage>
</organism>
<dbReference type="SUPFAM" id="SSF54919">
    <property type="entry name" value="Nucleoside diphosphate kinase, NDK"/>
    <property type="match status" value="4"/>
</dbReference>
<keyword evidence="4" id="KW-0808">Transferase</keyword>
<dbReference type="GO" id="GO:0005524">
    <property type="term" value="F:ATP binding"/>
    <property type="evidence" value="ECO:0007669"/>
    <property type="project" value="UniProtKB-KW"/>
</dbReference>
<feature type="domain" description="Nucleoside diphosphate kinase-like" evidence="13">
    <location>
        <begin position="561"/>
        <end position="664"/>
    </location>
</feature>
<evidence type="ECO:0000259" key="13">
    <source>
        <dbReference type="SMART" id="SM00562"/>
    </source>
</evidence>
<dbReference type="Gene3D" id="3.30.70.141">
    <property type="entry name" value="Nucleoside diphosphate kinase-like domain"/>
    <property type="match status" value="5"/>
</dbReference>
<comment type="caution">
    <text evidence="14">The sequence shown here is derived from an EMBL/GenBank/DDBJ whole genome shotgun (WGS) entry which is preliminary data.</text>
</comment>
<dbReference type="PANTHER" id="PTHR46161">
    <property type="entry name" value="NUCLEOSIDE DIPHOSPHATE KINASE"/>
    <property type="match status" value="1"/>
</dbReference>
<dbReference type="GO" id="GO:0006241">
    <property type="term" value="P:CTP biosynthetic process"/>
    <property type="evidence" value="ECO:0007669"/>
    <property type="project" value="InterPro"/>
</dbReference>
<comment type="similarity">
    <text evidence="1 11 12">Belongs to the NDK family.</text>
</comment>
<dbReference type="GO" id="GO:0004550">
    <property type="term" value="F:nucleoside diphosphate kinase activity"/>
    <property type="evidence" value="ECO:0007669"/>
    <property type="project" value="InterPro"/>
</dbReference>
<dbReference type="GO" id="GO:0006228">
    <property type="term" value="P:UTP biosynthetic process"/>
    <property type="evidence" value="ECO:0007669"/>
    <property type="project" value="InterPro"/>
</dbReference>
<dbReference type="InterPro" id="IPR023005">
    <property type="entry name" value="Nucleoside_diP_kinase_AS"/>
</dbReference>
<dbReference type="AlphaFoldDB" id="A0AAD5XHV4"/>
<evidence type="ECO:0000256" key="12">
    <source>
        <dbReference type="RuleBase" id="RU004011"/>
    </source>
</evidence>
<dbReference type="GO" id="GO:0006183">
    <property type="term" value="P:GTP biosynthetic process"/>
    <property type="evidence" value="ECO:0007669"/>
    <property type="project" value="InterPro"/>
</dbReference>
<evidence type="ECO:0000256" key="5">
    <source>
        <dbReference type="ARBA" id="ARBA00022723"/>
    </source>
</evidence>
<dbReference type="PRINTS" id="PR01243">
    <property type="entry name" value="NUCDPKINASE"/>
</dbReference>
<dbReference type="EMBL" id="JADGJH010000828">
    <property type="protein sequence ID" value="KAJ3122201.1"/>
    <property type="molecule type" value="Genomic_DNA"/>
</dbReference>
<evidence type="ECO:0000256" key="7">
    <source>
        <dbReference type="ARBA" id="ARBA00022777"/>
    </source>
</evidence>
<evidence type="ECO:0000313" key="15">
    <source>
        <dbReference type="Proteomes" id="UP001211907"/>
    </source>
</evidence>
<keyword evidence="7" id="KW-0418">Kinase</keyword>
<keyword evidence="3" id="KW-0963">Cytoplasm</keyword>
<dbReference type="InterPro" id="IPR036850">
    <property type="entry name" value="NDK-like_dom_sf"/>
</dbReference>
<evidence type="ECO:0000256" key="1">
    <source>
        <dbReference type="ARBA" id="ARBA00008142"/>
    </source>
</evidence>
<dbReference type="Proteomes" id="UP001211907">
    <property type="component" value="Unassembled WGS sequence"/>
</dbReference>
<keyword evidence="10" id="KW-0546">Nucleotide metabolism</keyword>
<dbReference type="InterPro" id="IPR034907">
    <property type="entry name" value="NDK-like_dom"/>
</dbReference>
<dbReference type="PANTHER" id="PTHR46161:SF3">
    <property type="entry name" value="NUCLEOSIDE DIPHOSPHATE KINASE DDB_G0292928-RELATED"/>
    <property type="match status" value="1"/>
</dbReference>
<evidence type="ECO:0000256" key="4">
    <source>
        <dbReference type="ARBA" id="ARBA00022679"/>
    </source>
</evidence>
<accession>A0AAD5XHV4</accession>
<evidence type="ECO:0000256" key="10">
    <source>
        <dbReference type="ARBA" id="ARBA00023080"/>
    </source>
</evidence>
<dbReference type="PROSITE" id="PS51374">
    <property type="entry name" value="NDPK_LIKE"/>
    <property type="match status" value="4"/>
</dbReference>
<dbReference type="InterPro" id="IPR001564">
    <property type="entry name" value="Nucleoside_diP_kinase"/>
</dbReference>
<keyword evidence="5" id="KW-0479">Metal-binding</keyword>
<evidence type="ECO:0000256" key="6">
    <source>
        <dbReference type="ARBA" id="ARBA00022741"/>
    </source>
</evidence>
<protein>
    <recommendedName>
        <fullName evidence="2">Nucleoside diphosphate kinase</fullName>
    </recommendedName>
</protein>
<gene>
    <name evidence="14" type="primary">NME8_2</name>
    <name evidence="14" type="ORF">HK100_012085</name>
</gene>
<reference evidence="14" key="1">
    <citation type="submission" date="2020-05" db="EMBL/GenBank/DDBJ databases">
        <title>Phylogenomic resolution of chytrid fungi.</title>
        <authorList>
            <person name="Stajich J.E."/>
            <person name="Amses K."/>
            <person name="Simmons R."/>
            <person name="Seto K."/>
            <person name="Myers J."/>
            <person name="Bonds A."/>
            <person name="Quandt C.A."/>
            <person name="Barry K."/>
            <person name="Liu P."/>
            <person name="Grigoriev I."/>
            <person name="Longcore J.E."/>
            <person name="James T.Y."/>
        </authorList>
    </citation>
    <scope>NUCLEOTIDE SEQUENCE</scope>
    <source>
        <strain evidence="14">JEL0513</strain>
    </source>
</reference>
<feature type="domain" description="Nucleoside diphosphate kinase-like" evidence="13">
    <location>
        <begin position="368"/>
        <end position="505"/>
    </location>
</feature>
<keyword evidence="9" id="KW-0460">Magnesium</keyword>
<evidence type="ECO:0000256" key="8">
    <source>
        <dbReference type="ARBA" id="ARBA00022840"/>
    </source>
</evidence>
<evidence type="ECO:0000256" key="11">
    <source>
        <dbReference type="PROSITE-ProRule" id="PRU00706"/>
    </source>
</evidence>